<gene>
    <name evidence="7" type="ORF">AURMO_01707</name>
</gene>
<dbReference type="PANTHER" id="PTHR43303">
    <property type="entry name" value="NADPH DEHYDROGENASE C23G7.10C-RELATED"/>
    <property type="match status" value="1"/>
</dbReference>
<organism evidence="7 8">
    <name type="scientific">Aurantimicrobium photophilum</name>
    <dbReference type="NCBI Taxonomy" id="1987356"/>
    <lineage>
        <taxon>Bacteria</taxon>
        <taxon>Bacillati</taxon>
        <taxon>Actinomycetota</taxon>
        <taxon>Actinomycetes</taxon>
        <taxon>Micrococcales</taxon>
        <taxon>Microbacteriaceae</taxon>
        <taxon>Aurantimicrobium</taxon>
    </lineage>
</organism>
<accession>A0A2Z3RZY7</accession>
<evidence type="ECO:0000256" key="2">
    <source>
        <dbReference type="ARBA" id="ARBA00022630"/>
    </source>
</evidence>
<dbReference type="InterPro" id="IPR044152">
    <property type="entry name" value="YqjM-like"/>
</dbReference>
<dbReference type="EC" id="1.6.99.1" evidence="7"/>
<dbReference type="Proteomes" id="UP000246894">
    <property type="component" value="Chromosome"/>
</dbReference>
<evidence type="ECO:0000256" key="1">
    <source>
        <dbReference type="ARBA" id="ARBA00001917"/>
    </source>
</evidence>
<name>A0A2Z3RZY7_9MICO</name>
<evidence type="ECO:0000256" key="4">
    <source>
        <dbReference type="ARBA" id="ARBA00022857"/>
    </source>
</evidence>
<keyword evidence="3" id="KW-0288">FMN</keyword>
<dbReference type="CDD" id="cd02932">
    <property type="entry name" value="OYE_YqiM_FMN"/>
    <property type="match status" value="1"/>
</dbReference>
<dbReference type="Gene3D" id="3.20.20.70">
    <property type="entry name" value="Aldolase class I"/>
    <property type="match status" value="1"/>
</dbReference>
<sequence length="364" mass="39176">MTQPALFTPFTVRNLTIRNRVWVPPMCMYSALGKDGIPTSFHTAHYGAMALGGAGLIIVEATAVNPEGRISFHDLGIWNDEQVAAFKPITAFMSAQGVAPGIQLAHAGRKASTYPGWGYDGIDGTVPVEEGGWQTLGPSANAFTGYAQAHAMSEEQIGQVVADFAASARRAVEAGFKVLEIHAAHGYLIHEFLSPLTNERSDDFGGPLKNRARLLLDIVRAVRAEIGEEPVLFVRFSATDWVEGGWNEEETSIVTDWVKDLGVDAVDISTGGLIAEAKISTGPGYQVPMAHYVKEHAHLPVAAVGMITTAQQANEIVESGRADAVLIGKETLRDPHFALRAATELGAEIDYGIPQYQWAPFPRS</sequence>
<feature type="domain" description="NADH:flavin oxidoreductase/NADH oxidase N-terminal" evidence="6">
    <location>
        <begin position="6"/>
        <end position="345"/>
    </location>
</feature>
<evidence type="ECO:0000313" key="8">
    <source>
        <dbReference type="Proteomes" id="UP000246894"/>
    </source>
</evidence>
<dbReference type="InterPro" id="IPR001155">
    <property type="entry name" value="OxRdtase_FMN_N"/>
</dbReference>
<keyword evidence="5 7" id="KW-0560">Oxidoreductase</keyword>
<reference evidence="7 8" key="1">
    <citation type="submission" date="2017-10" db="EMBL/GenBank/DDBJ databases">
        <title>Genome of an Actinobacterium that displays light-enhanced growth.</title>
        <authorList>
            <person name="Maresca J.A."/>
            <person name="Hempel P."/>
            <person name="Shevchenko O."/>
            <person name="Miller K.J."/>
            <person name="Hahn M.W."/>
        </authorList>
    </citation>
    <scope>NUCLEOTIDE SEQUENCE [LARGE SCALE GENOMIC DNA]</scope>
    <source>
        <strain evidence="7 8">MWH-Mo1</strain>
    </source>
</reference>
<dbReference type="InterPro" id="IPR013785">
    <property type="entry name" value="Aldolase_TIM"/>
</dbReference>
<keyword evidence="8" id="KW-1185">Reference proteome</keyword>
<dbReference type="Pfam" id="PF00724">
    <property type="entry name" value="Oxidored_FMN"/>
    <property type="match status" value="1"/>
</dbReference>
<evidence type="ECO:0000313" key="7">
    <source>
        <dbReference type="EMBL" id="AWR22289.1"/>
    </source>
</evidence>
<dbReference type="SUPFAM" id="SSF51395">
    <property type="entry name" value="FMN-linked oxidoreductases"/>
    <property type="match status" value="1"/>
</dbReference>
<dbReference type="PANTHER" id="PTHR43303:SF4">
    <property type="entry name" value="NADPH DEHYDROGENASE C23G7.10C-RELATED"/>
    <property type="match status" value="1"/>
</dbReference>
<evidence type="ECO:0000256" key="3">
    <source>
        <dbReference type="ARBA" id="ARBA00022643"/>
    </source>
</evidence>
<dbReference type="OrthoDB" id="3169239at2"/>
<dbReference type="KEGG" id="aum:AURMO_01707"/>
<dbReference type="RefSeq" id="WP_110234736.1">
    <property type="nucleotide sequence ID" value="NZ_CP023994.1"/>
</dbReference>
<proteinExistence type="predicted"/>
<evidence type="ECO:0000259" key="6">
    <source>
        <dbReference type="Pfam" id="PF00724"/>
    </source>
</evidence>
<keyword evidence="4" id="KW-0521">NADP</keyword>
<evidence type="ECO:0000256" key="5">
    <source>
        <dbReference type="ARBA" id="ARBA00023002"/>
    </source>
</evidence>
<comment type="cofactor">
    <cofactor evidence="1">
        <name>FMN</name>
        <dbReference type="ChEBI" id="CHEBI:58210"/>
    </cofactor>
</comment>
<dbReference type="GO" id="GO:0050661">
    <property type="term" value="F:NADP binding"/>
    <property type="evidence" value="ECO:0007669"/>
    <property type="project" value="InterPro"/>
</dbReference>
<dbReference type="EMBL" id="CP023994">
    <property type="protein sequence ID" value="AWR22289.1"/>
    <property type="molecule type" value="Genomic_DNA"/>
</dbReference>
<protein>
    <submittedName>
        <fullName evidence="7">NADPH dehydrogenase</fullName>
        <ecNumber evidence="7">1.6.99.1</ecNumber>
    </submittedName>
</protein>
<dbReference type="AlphaFoldDB" id="A0A2Z3RZY7"/>
<dbReference type="GO" id="GO:0003959">
    <property type="term" value="F:NADPH dehydrogenase activity"/>
    <property type="evidence" value="ECO:0007669"/>
    <property type="project" value="UniProtKB-EC"/>
</dbReference>
<keyword evidence="2" id="KW-0285">Flavoprotein</keyword>
<dbReference type="GO" id="GO:0010181">
    <property type="term" value="F:FMN binding"/>
    <property type="evidence" value="ECO:0007669"/>
    <property type="project" value="InterPro"/>
</dbReference>